<name>A0ABU5GM52_9GAMM</name>
<comment type="caution">
    <text evidence="2">The sequence shown here is derived from an EMBL/GenBank/DDBJ whole genome shotgun (WGS) entry which is preliminary data.</text>
</comment>
<dbReference type="Proteomes" id="UP001294570">
    <property type="component" value="Unassembled WGS sequence"/>
</dbReference>
<keyword evidence="1" id="KW-1133">Transmembrane helix</keyword>
<reference evidence="2 3" key="1">
    <citation type="submission" date="2023-12" db="EMBL/GenBank/DDBJ databases">
        <title>Denitrificimonas halotolerans sp. nov.,a novel species isolated from landfill leachate.</title>
        <authorList>
            <person name="Wang S."/>
        </authorList>
    </citation>
    <scope>NUCLEOTIDE SEQUENCE [LARGE SCALE GENOMIC DNA]</scope>
    <source>
        <strain evidence="2 3">JX-1</strain>
    </source>
</reference>
<evidence type="ECO:0000256" key="1">
    <source>
        <dbReference type="SAM" id="Phobius"/>
    </source>
</evidence>
<dbReference type="NCBIfam" id="NF041600">
    <property type="entry name" value="cyt_ox_CcoM"/>
    <property type="match status" value="1"/>
</dbReference>
<evidence type="ECO:0000313" key="2">
    <source>
        <dbReference type="EMBL" id="MDY7217974.1"/>
    </source>
</evidence>
<dbReference type="InterPro" id="IPR048085">
    <property type="entry name" value="Cyt_ox_CcoM-like"/>
</dbReference>
<dbReference type="EMBL" id="JAXIVU010000001">
    <property type="protein sequence ID" value="MDY7217974.1"/>
    <property type="molecule type" value="Genomic_DNA"/>
</dbReference>
<evidence type="ECO:0000313" key="3">
    <source>
        <dbReference type="Proteomes" id="UP001294570"/>
    </source>
</evidence>
<keyword evidence="1" id="KW-0812">Transmembrane</keyword>
<keyword evidence="3" id="KW-1185">Reference proteome</keyword>
<keyword evidence="1" id="KW-0472">Membrane</keyword>
<sequence>MFMDVVVFAGIGTVALMVAFFVGLFYFVKKVEKKRNSN</sequence>
<accession>A0ABU5GM52</accession>
<dbReference type="RefSeq" id="WP_321552083.1">
    <property type="nucleotide sequence ID" value="NZ_JAXIVU010000001.1"/>
</dbReference>
<organism evidence="2 3">
    <name type="scientific">Denitrificimonas halotolerans</name>
    <dbReference type="NCBI Taxonomy" id="3098930"/>
    <lineage>
        <taxon>Bacteria</taxon>
        <taxon>Pseudomonadati</taxon>
        <taxon>Pseudomonadota</taxon>
        <taxon>Gammaproteobacteria</taxon>
        <taxon>Pseudomonadales</taxon>
        <taxon>Pseudomonadaceae</taxon>
        <taxon>Denitrificimonas</taxon>
    </lineage>
</organism>
<protein>
    <submittedName>
        <fullName evidence="2">Cytochrome c oxidase subunit CcoM</fullName>
    </submittedName>
</protein>
<gene>
    <name evidence="2" type="primary">ccoM</name>
    <name evidence="2" type="ORF">TOI97_00025</name>
</gene>
<feature type="transmembrane region" description="Helical" evidence="1">
    <location>
        <begin position="6"/>
        <end position="28"/>
    </location>
</feature>
<proteinExistence type="predicted"/>